<dbReference type="GO" id="GO:0052689">
    <property type="term" value="F:carboxylic ester hydrolase activity"/>
    <property type="evidence" value="ECO:0007669"/>
    <property type="project" value="UniProtKB-KW"/>
</dbReference>
<proteinExistence type="inferred from homology"/>
<evidence type="ECO:0000256" key="2">
    <source>
        <dbReference type="ARBA" id="ARBA00022487"/>
    </source>
</evidence>
<dbReference type="STRING" id="48709.A0A1D2MRK7"/>
<name>A0A1D2MRK7_ORCCI</name>
<keyword evidence="5" id="KW-0732">Signal</keyword>
<reference evidence="7 8" key="1">
    <citation type="journal article" date="2016" name="Genome Biol. Evol.">
        <title>Gene Family Evolution Reflects Adaptation to Soil Environmental Stressors in the Genome of the Collembolan Orchesella cincta.</title>
        <authorList>
            <person name="Faddeeva-Vakhrusheva A."/>
            <person name="Derks M.F."/>
            <person name="Anvar S.Y."/>
            <person name="Agamennone V."/>
            <person name="Suring W."/>
            <person name="Smit S."/>
            <person name="van Straalen N.M."/>
            <person name="Roelofs D."/>
        </authorList>
    </citation>
    <scope>NUCLEOTIDE SEQUENCE [LARGE SCALE GENOMIC DNA]</scope>
    <source>
        <tissue evidence="7">Mixed pool</tissue>
    </source>
</reference>
<evidence type="ECO:0000313" key="7">
    <source>
        <dbReference type="EMBL" id="ODM95528.1"/>
    </source>
</evidence>
<comment type="similarity">
    <text evidence="1 5">Belongs to the type-B carboxylesterase/lipase family.</text>
</comment>
<evidence type="ECO:0000256" key="4">
    <source>
        <dbReference type="ARBA" id="ARBA00023180"/>
    </source>
</evidence>
<feature type="signal peptide" evidence="5">
    <location>
        <begin position="1"/>
        <end position="19"/>
    </location>
</feature>
<dbReference type="PROSITE" id="PS00122">
    <property type="entry name" value="CARBOXYLESTERASE_B_1"/>
    <property type="match status" value="1"/>
</dbReference>
<evidence type="ECO:0000256" key="3">
    <source>
        <dbReference type="ARBA" id="ARBA00022801"/>
    </source>
</evidence>
<dbReference type="EMBL" id="LJIJ01000657">
    <property type="protein sequence ID" value="ODM95528.1"/>
    <property type="molecule type" value="Genomic_DNA"/>
</dbReference>
<gene>
    <name evidence="7" type="ORF">Ocin01_11143</name>
</gene>
<dbReference type="EC" id="3.1.1.-" evidence="5"/>
<accession>A0A1D2MRK7</accession>
<dbReference type="PANTHER" id="PTHR43142">
    <property type="entry name" value="CARBOXYLIC ESTER HYDROLASE"/>
    <property type="match status" value="1"/>
</dbReference>
<keyword evidence="3 5" id="KW-0378">Hydrolase</keyword>
<comment type="caution">
    <text evidence="7">The sequence shown here is derived from an EMBL/GenBank/DDBJ whole genome shotgun (WGS) entry which is preliminary data.</text>
</comment>
<dbReference type="InterPro" id="IPR002018">
    <property type="entry name" value="CarbesteraseB"/>
</dbReference>
<dbReference type="PANTHER" id="PTHR43142:SF1">
    <property type="entry name" value="CARBOXYLIC ESTER HYDROLASE"/>
    <property type="match status" value="1"/>
</dbReference>
<evidence type="ECO:0000313" key="8">
    <source>
        <dbReference type="Proteomes" id="UP000094527"/>
    </source>
</evidence>
<dbReference type="SUPFAM" id="SSF53474">
    <property type="entry name" value="alpha/beta-Hydrolases"/>
    <property type="match status" value="1"/>
</dbReference>
<keyword evidence="4" id="KW-0325">Glycoprotein</keyword>
<dbReference type="Pfam" id="PF00135">
    <property type="entry name" value="COesterase"/>
    <property type="match status" value="1"/>
</dbReference>
<dbReference type="OrthoDB" id="19653at2759"/>
<keyword evidence="2" id="KW-0719">Serine esterase</keyword>
<dbReference type="InterPro" id="IPR029058">
    <property type="entry name" value="AB_hydrolase_fold"/>
</dbReference>
<evidence type="ECO:0000256" key="1">
    <source>
        <dbReference type="ARBA" id="ARBA00005964"/>
    </source>
</evidence>
<evidence type="ECO:0000256" key="5">
    <source>
        <dbReference type="RuleBase" id="RU361235"/>
    </source>
</evidence>
<dbReference type="AlphaFoldDB" id="A0A1D2MRK7"/>
<dbReference type="Gene3D" id="3.40.50.1820">
    <property type="entry name" value="alpha/beta hydrolase"/>
    <property type="match status" value="1"/>
</dbReference>
<organism evidence="7 8">
    <name type="scientific">Orchesella cincta</name>
    <name type="common">Springtail</name>
    <name type="synonym">Podura cincta</name>
    <dbReference type="NCBI Taxonomy" id="48709"/>
    <lineage>
        <taxon>Eukaryota</taxon>
        <taxon>Metazoa</taxon>
        <taxon>Ecdysozoa</taxon>
        <taxon>Arthropoda</taxon>
        <taxon>Hexapoda</taxon>
        <taxon>Collembola</taxon>
        <taxon>Entomobryomorpha</taxon>
        <taxon>Entomobryoidea</taxon>
        <taxon>Orchesellidae</taxon>
        <taxon>Orchesellinae</taxon>
        <taxon>Orchesella</taxon>
    </lineage>
</organism>
<feature type="chain" id="PRO_5008811340" description="Carboxylic ester hydrolase" evidence="5">
    <location>
        <begin position="20"/>
        <end position="529"/>
    </location>
</feature>
<sequence>MLAYSYSVLLVIAVTTVTCRRQPWLRSGPQWSSVANGFNPYAIPSNSGSSENPEVTIRDGKLKGFTMRTVTSRPFSAFQGIPFAQPPEGPLRFQDPIKNLPWNGTRDAIAPSPQCIQLDLMTLFEVFGQENCLFLSVYTPNLPKSGRFNKKLPVMVWIFGGGFFMGAGSIYGPEYLLNHDIVLVTINYRLGPFGFLSTGDDASPGNQGLKDQVLSLKWVQNNIHAFGGDANSVTVFGESAGAVSIQHLIVSPVSRGLMHRGISQSGSGLCYWSILENSASTARRVGEMLNCTGTSQNMVNCLRSVDAQAIASVQLSLTEWNIFPLVIFGPVVEHNHPGAFLTETPEKAYRAYRAARIPWITGFTQDEMVWMMSALIQNATAVSEVNSDWERVGPIILGLENTTNTNVEIGRQIREFYMGNEDFSFETRHNFSRLFGDRFILECGLEAMRYHSQYTGAPVYGYRFSYQGRYSIVQKNGQDPQDWGVAHLDDLIYLFNNTDYFTITLQPGDEEFRMSQIMTNIWSNFATFG</sequence>
<dbReference type="Proteomes" id="UP000094527">
    <property type="component" value="Unassembled WGS sequence"/>
</dbReference>
<evidence type="ECO:0000259" key="6">
    <source>
        <dbReference type="Pfam" id="PF00135"/>
    </source>
</evidence>
<dbReference type="InterPro" id="IPR019826">
    <property type="entry name" value="Carboxylesterase_B_AS"/>
</dbReference>
<keyword evidence="8" id="KW-1185">Reference proteome</keyword>
<protein>
    <recommendedName>
        <fullName evidence="5">Carboxylic ester hydrolase</fullName>
        <ecNumber evidence="5">3.1.1.-</ecNumber>
    </recommendedName>
</protein>
<feature type="domain" description="Carboxylesterase type B" evidence="6">
    <location>
        <begin position="52"/>
        <end position="529"/>
    </location>
</feature>
<dbReference type="OMA" id="ARIPWIT"/>